<sequence length="820" mass="89334">MPFEATQYLYVAHPVPALETNRLQSLVTAADAQFTDMQSSLDNTNQILGTATDSLNRAVSILNDTQDQVTFAQNLVSEVETSQNNINTVLTTASSDITSAGQLFSDTLEVKNGGSESTAPVPPSVNQLGYNGWTSVLDDVKSHTSSVIDQQGNAEVFVRAAEIYASKLYNTSRDTLEVFQEAQDHGQPAVDAIDSYQQAITTLEEATAKAVEANTTIAEALNYVNEVSVSKIQEEAASSQTSSNDLKNSVENRNTDPAALQLRLTEANGTLAVAEQTWAQVEENYAALQVEASGLDLTSQDPGITPIVTTATSTATKAILDANEVITASTILNEDIKIDQQNVVIVQQSVANATVLNAELDTLVPQIESDLVDLSSTVDTLTDLQNETSYQRSDINSRMAILQQKLAQAQQAVANSKQPVHFSAHSSMQYLRSEPLETYLYNSISLKVKAETPNGLLFFTENDPADVLMAIEVINGHPVFRFNLGQDLVSVESPVDICCNSWYEIIATRYGYESRISVKDMTTGGAALEYTKSVVTYEKYLRLGLDSVLFVGGLPVNYPLNTTSDSVPELDESSLVQIIPLQNRDYVGCLSNVQFDDQELNLWLADLQEGSMTCCNRPTIVTPPDPALTDGVSFTGYGYMELPMETFDIYSSASMSVEFRTSMKDAVLILLSRPDLVAYIGLYIYNRKLLFQYKLSGALVQTIETVADFNDATWYKTTCGFNSTSIFLSVESSDGDISESYVMPLLVTPITFPNLQTGTRLTLGSSIDNTLRGPTNLKFAGCMRKLMLTNGTSMNLIPRPMTNTTAVSYSDVSFSGCLAD</sequence>
<evidence type="ECO:0000313" key="3">
    <source>
        <dbReference type="Proteomes" id="UP000694865"/>
    </source>
</evidence>
<feature type="domain" description="Laminin G" evidence="2">
    <location>
        <begin position="629"/>
        <end position="817"/>
    </location>
</feature>
<accession>A0ABM0M073</accession>
<evidence type="ECO:0000259" key="2">
    <source>
        <dbReference type="PROSITE" id="PS50025"/>
    </source>
</evidence>
<dbReference type="SMART" id="SM00282">
    <property type="entry name" value="LamG"/>
    <property type="match status" value="2"/>
</dbReference>
<dbReference type="PANTHER" id="PTHR15036">
    <property type="entry name" value="PIKACHURIN-LIKE PROTEIN"/>
    <property type="match status" value="1"/>
</dbReference>
<dbReference type="InterPro" id="IPR013320">
    <property type="entry name" value="ConA-like_dom_sf"/>
</dbReference>
<dbReference type="InterPro" id="IPR001791">
    <property type="entry name" value="Laminin_G"/>
</dbReference>
<proteinExistence type="predicted"/>
<comment type="caution">
    <text evidence="1">Lacks conserved residue(s) required for the propagation of feature annotation.</text>
</comment>
<reference evidence="4" key="1">
    <citation type="submission" date="2025-08" db="UniProtKB">
        <authorList>
            <consortium name="RefSeq"/>
        </authorList>
    </citation>
    <scope>IDENTIFICATION</scope>
    <source>
        <tissue evidence="4">Testes</tissue>
    </source>
</reference>
<dbReference type="RefSeq" id="XP_006813414.1">
    <property type="nucleotide sequence ID" value="XM_006813351.1"/>
</dbReference>
<gene>
    <name evidence="4" type="primary">LOC102804359</name>
</gene>
<dbReference type="PROSITE" id="PS50025">
    <property type="entry name" value="LAM_G_DOMAIN"/>
    <property type="match status" value="2"/>
</dbReference>
<dbReference type="Gene3D" id="2.60.120.200">
    <property type="match status" value="2"/>
</dbReference>
<dbReference type="CDD" id="cd00110">
    <property type="entry name" value="LamG"/>
    <property type="match status" value="2"/>
</dbReference>
<organism evidence="3 4">
    <name type="scientific">Saccoglossus kowalevskii</name>
    <name type="common">Acorn worm</name>
    <dbReference type="NCBI Taxonomy" id="10224"/>
    <lineage>
        <taxon>Eukaryota</taxon>
        <taxon>Metazoa</taxon>
        <taxon>Hemichordata</taxon>
        <taxon>Enteropneusta</taxon>
        <taxon>Harrimaniidae</taxon>
        <taxon>Saccoglossus</taxon>
    </lineage>
</organism>
<dbReference type="Pfam" id="PF02210">
    <property type="entry name" value="Laminin_G_2"/>
    <property type="match status" value="2"/>
</dbReference>
<feature type="non-terminal residue" evidence="4">
    <location>
        <position position="820"/>
    </location>
</feature>
<dbReference type="InterPro" id="IPR050372">
    <property type="entry name" value="Neurexin-related_CASP"/>
</dbReference>
<dbReference type="PANTHER" id="PTHR15036:SF85">
    <property type="entry name" value="SP2353, ISOFORM A"/>
    <property type="match status" value="1"/>
</dbReference>
<feature type="domain" description="Laminin G" evidence="2">
    <location>
        <begin position="417"/>
        <end position="614"/>
    </location>
</feature>
<dbReference type="GeneID" id="102804359"/>
<dbReference type="SUPFAM" id="SSF49899">
    <property type="entry name" value="Concanavalin A-like lectins/glucanases"/>
    <property type="match status" value="2"/>
</dbReference>
<keyword evidence="3" id="KW-1185">Reference proteome</keyword>
<evidence type="ECO:0000313" key="4">
    <source>
        <dbReference type="RefSeq" id="XP_006813414.1"/>
    </source>
</evidence>
<dbReference type="Proteomes" id="UP000694865">
    <property type="component" value="Unplaced"/>
</dbReference>
<name>A0ABM0M073_SACKO</name>
<evidence type="ECO:0000256" key="1">
    <source>
        <dbReference type="PROSITE-ProRule" id="PRU00122"/>
    </source>
</evidence>
<protein>
    <submittedName>
        <fullName evidence="4">Laminin subunit alpha-2-like</fullName>
    </submittedName>
</protein>